<dbReference type="SUPFAM" id="SSF48452">
    <property type="entry name" value="TPR-like"/>
    <property type="match status" value="1"/>
</dbReference>
<gene>
    <name evidence="1" type="ORF">B0H16DRAFT_1719026</name>
</gene>
<dbReference type="AlphaFoldDB" id="A0AAD7JFD3"/>
<protein>
    <submittedName>
        <fullName evidence="1">Uncharacterized protein</fullName>
    </submittedName>
</protein>
<dbReference type="Gene3D" id="1.25.40.10">
    <property type="entry name" value="Tetratricopeptide repeat domain"/>
    <property type="match status" value="1"/>
</dbReference>
<name>A0AAD7JFD3_9AGAR</name>
<accession>A0AAD7JFD3</accession>
<evidence type="ECO:0000313" key="2">
    <source>
        <dbReference type="Proteomes" id="UP001215598"/>
    </source>
</evidence>
<dbReference type="EMBL" id="JARKIB010000032">
    <property type="protein sequence ID" value="KAJ7762574.1"/>
    <property type="molecule type" value="Genomic_DNA"/>
</dbReference>
<proteinExistence type="predicted"/>
<organism evidence="1 2">
    <name type="scientific">Mycena metata</name>
    <dbReference type="NCBI Taxonomy" id="1033252"/>
    <lineage>
        <taxon>Eukaryota</taxon>
        <taxon>Fungi</taxon>
        <taxon>Dikarya</taxon>
        <taxon>Basidiomycota</taxon>
        <taxon>Agaricomycotina</taxon>
        <taxon>Agaricomycetes</taxon>
        <taxon>Agaricomycetidae</taxon>
        <taxon>Agaricales</taxon>
        <taxon>Marasmiineae</taxon>
        <taxon>Mycenaceae</taxon>
        <taxon>Mycena</taxon>
    </lineage>
</organism>
<keyword evidence="2" id="KW-1185">Reference proteome</keyword>
<evidence type="ECO:0000313" key="1">
    <source>
        <dbReference type="EMBL" id="KAJ7762574.1"/>
    </source>
</evidence>
<reference evidence="1" key="1">
    <citation type="submission" date="2023-03" db="EMBL/GenBank/DDBJ databases">
        <title>Massive genome expansion in bonnet fungi (Mycena s.s.) driven by repeated elements and novel gene families across ecological guilds.</title>
        <authorList>
            <consortium name="Lawrence Berkeley National Laboratory"/>
            <person name="Harder C.B."/>
            <person name="Miyauchi S."/>
            <person name="Viragh M."/>
            <person name="Kuo A."/>
            <person name="Thoen E."/>
            <person name="Andreopoulos B."/>
            <person name="Lu D."/>
            <person name="Skrede I."/>
            <person name="Drula E."/>
            <person name="Henrissat B."/>
            <person name="Morin E."/>
            <person name="Kohler A."/>
            <person name="Barry K."/>
            <person name="LaButti K."/>
            <person name="Morin E."/>
            <person name="Salamov A."/>
            <person name="Lipzen A."/>
            <person name="Mereny Z."/>
            <person name="Hegedus B."/>
            <person name="Baldrian P."/>
            <person name="Stursova M."/>
            <person name="Weitz H."/>
            <person name="Taylor A."/>
            <person name="Grigoriev I.V."/>
            <person name="Nagy L.G."/>
            <person name="Martin F."/>
            <person name="Kauserud H."/>
        </authorList>
    </citation>
    <scope>NUCLEOTIDE SEQUENCE</scope>
    <source>
        <strain evidence="1">CBHHK182m</strain>
    </source>
</reference>
<comment type="caution">
    <text evidence="1">The sequence shown here is derived from an EMBL/GenBank/DDBJ whole genome shotgun (WGS) entry which is preliminary data.</text>
</comment>
<sequence>MPDPISVTTTFITLATFIKDLLDLGQSIKRSIDMVRKNSVFISELAEDVPSTLAGLQKLTVGRESGFEAPQLLHALANLKAEMLYVLSKTKRLAPSDGTGLRRLSSKFKAWVRRKDIEADIQNLKEHVNKCYIQFTAFSAARTEYATLRLDNSTLAYAVESSARLHRLEGMMAQLLLGTPFGNTVMQRTAETIASDLSHESLEWKYLSAQTTRLVGSLERLTATNILYSATSLWDPSEALEITFLQPASAIHVLQLVLGMVIETQDAGNEVSVKDLVDDLITLGAYLSMLGMQSEASASEHLTIHFLRSLVLRDDFAGVLPRLIFSLCVHSKRHRTARQHGLALQASLQGIGLCDLLLLQAAPEVDNSPVSLMALLTHADNLRIQGLLEDAIATAEKAIDICRPMLTRIMRTYALRTGRQQLSPEDEWQAAKCCEAFFTLGRALSLAGSYLAAHRSWKEGLERVVEFAGSIPPPRGIRTIFDHLCRMANDGALSLAALADVIALHETLGSLYQRDFTLRFLPVLYAHAYICDHNDPDTSNGGVPFGVGVRTTPPLLSLGISDEFNSLSVSTSLVEKAIVAVYTSSSPPEVVYPISSLIQYFFANDFDHTATVLRRVLKSLRNTPGGTAQIVSFAVAKLSDILPAVGLPHQVIILDVIAELVTHLRAIVCESPKNTDFLLYALWWQFWSLWFAGRLEEALAVTHEAIRSISANNQDSFDWVLDQAFVLFEMGHTVDADVVLEKILPADEGDDDNGFYTFVRSHVLRRMDRNQDALVVLTELSASGANELGSRIVAADLAAVKLSLGQLNPALQCAETAVIVCREEALDVDAVDAKAALIYSLIALSNCLAAVGRHVDGLSASREAAALARSLNEPLVNWPSVVRSTELKANALHAHSLRLLSLAETKEALSNAEDATALYRDLVLLAPRHLGLLSLSLRNLASILWSVGQQEEAIVACKEAVGITRRAVEREKHLLPSLCDVLDQLSAYLDCP</sequence>
<dbReference type="Proteomes" id="UP001215598">
    <property type="component" value="Unassembled WGS sequence"/>
</dbReference>
<dbReference type="InterPro" id="IPR011990">
    <property type="entry name" value="TPR-like_helical_dom_sf"/>
</dbReference>